<dbReference type="KEGG" id="wfu:AXE80_02160"/>
<dbReference type="PROSITE" id="PS50164">
    <property type="entry name" value="GIY_YIG"/>
    <property type="match status" value="1"/>
</dbReference>
<gene>
    <name evidence="3" type="ORF">AXE80_02160</name>
</gene>
<protein>
    <submittedName>
        <fullName evidence="3">Excinuclease ABC subunit C</fullName>
    </submittedName>
</protein>
<dbReference type="EMBL" id="CP014224">
    <property type="protein sequence ID" value="ANW95161.1"/>
    <property type="molecule type" value="Genomic_DNA"/>
</dbReference>
<keyword evidence="4" id="KW-1185">Reference proteome</keyword>
<dbReference type="InterPro" id="IPR050190">
    <property type="entry name" value="UPF0213_domain"/>
</dbReference>
<dbReference type="PANTHER" id="PTHR34477:SF1">
    <property type="entry name" value="UPF0213 PROTEIN YHBQ"/>
    <property type="match status" value="1"/>
</dbReference>
<accession>A0A1B1Y324</accession>
<organism evidence="3 4">
    <name type="scientific">Wenyingzhuangia fucanilytica</name>
    <dbReference type="NCBI Taxonomy" id="1790137"/>
    <lineage>
        <taxon>Bacteria</taxon>
        <taxon>Pseudomonadati</taxon>
        <taxon>Bacteroidota</taxon>
        <taxon>Flavobacteriia</taxon>
        <taxon>Flavobacteriales</taxon>
        <taxon>Flavobacteriaceae</taxon>
        <taxon>Wenyingzhuangia</taxon>
    </lineage>
</organism>
<dbReference type="Proteomes" id="UP000092967">
    <property type="component" value="Chromosome"/>
</dbReference>
<dbReference type="SMART" id="SM00465">
    <property type="entry name" value="GIYc"/>
    <property type="match status" value="1"/>
</dbReference>
<dbReference type="CDD" id="cd10456">
    <property type="entry name" value="GIY-YIG_UPF0213"/>
    <property type="match status" value="1"/>
</dbReference>
<dbReference type="Pfam" id="PF01541">
    <property type="entry name" value="GIY-YIG"/>
    <property type="match status" value="1"/>
</dbReference>
<dbReference type="PANTHER" id="PTHR34477">
    <property type="entry name" value="UPF0213 PROTEIN YHBQ"/>
    <property type="match status" value="1"/>
</dbReference>
<evidence type="ECO:0000313" key="4">
    <source>
        <dbReference type="Proteomes" id="UP000092967"/>
    </source>
</evidence>
<dbReference type="OrthoDB" id="1495241at2"/>
<sequence>MIYYVYILHCSDNTYYTGITNNLNKRIEEHQSGKNFNSYTSRRLPVQLMFYCTFTNVEVAISKEKQIKKWSKAKKEALINNQFDKLPNFARKKFPNKK</sequence>
<comment type="similarity">
    <text evidence="1">Belongs to the UPF0213 family.</text>
</comment>
<dbReference type="RefSeq" id="WP_068824266.1">
    <property type="nucleotide sequence ID" value="NZ_CP014224.1"/>
</dbReference>
<name>A0A1B1Y324_9FLAO</name>
<dbReference type="SUPFAM" id="SSF82771">
    <property type="entry name" value="GIY-YIG endonuclease"/>
    <property type="match status" value="1"/>
</dbReference>
<evidence type="ECO:0000259" key="2">
    <source>
        <dbReference type="PROSITE" id="PS50164"/>
    </source>
</evidence>
<evidence type="ECO:0000256" key="1">
    <source>
        <dbReference type="ARBA" id="ARBA00007435"/>
    </source>
</evidence>
<evidence type="ECO:0000313" key="3">
    <source>
        <dbReference type="EMBL" id="ANW95161.1"/>
    </source>
</evidence>
<proteinExistence type="inferred from homology"/>
<dbReference type="Gene3D" id="3.40.1440.10">
    <property type="entry name" value="GIY-YIG endonuclease"/>
    <property type="match status" value="1"/>
</dbReference>
<dbReference type="InterPro" id="IPR035901">
    <property type="entry name" value="GIY-YIG_endonuc_sf"/>
</dbReference>
<dbReference type="AlphaFoldDB" id="A0A1B1Y324"/>
<reference evidence="3 4" key="1">
    <citation type="submission" date="2016-02" db="EMBL/GenBank/DDBJ databases">
        <authorList>
            <person name="Wen L."/>
            <person name="He K."/>
            <person name="Yang H."/>
        </authorList>
    </citation>
    <scope>NUCLEOTIDE SEQUENCE [LARGE SCALE GENOMIC DNA]</scope>
    <source>
        <strain evidence="3 4">CZ1127</strain>
    </source>
</reference>
<feature type="domain" description="GIY-YIG" evidence="2">
    <location>
        <begin position="1"/>
        <end position="77"/>
    </location>
</feature>
<dbReference type="InterPro" id="IPR000305">
    <property type="entry name" value="GIY-YIG_endonuc"/>
</dbReference>